<evidence type="ECO:0000313" key="1">
    <source>
        <dbReference type="EMBL" id="CAD5125548.1"/>
    </source>
</evidence>
<dbReference type="AlphaFoldDB" id="A0A7I8WBP1"/>
<reference evidence="1 2" key="1">
    <citation type="submission" date="2020-08" db="EMBL/GenBank/DDBJ databases">
        <authorList>
            <person name="Hejnol A."/>
        </authorList>
    </citation>
    <scope>NUCLEOTIDE SEQUENCE [LARGE SCALE GENOMIC DNA]</scope>
</reference>
<dbReference type="Proteomes" id="UP000549394">
    <property type="component" value="Unassembled WGS sequence"/>
</dbReference>
<name>A0A7I8WBP1_9ANNE</name>
<accession>A0A7I8WBP1</accession>
<evidence type="ECO:0000313" key="2">
    <source>
        <dbReference type="Proteomes" id="UP000549394"/>
    </source>
</evidence>
<comment type="caution">
    <text evidence="1">The sequence shown here is derived from an EMBL/GenBank/DDBJ whole genome shotgun (WGS) entry which is preliminary data.</text>
</comment>
<sequence length="141" mass="16721">MKRREVFSDYRTKRILTARETLTKGLLPKNNNKFKLYRNERKLKGFQDEIPIKNSNQFLSGNITVKIFTTVKKKDETDVDTPHQIYKLDGNEKSVLEVLRSLKDQQLTSKDLVIWWLTKNESEKSTNAQLEYSDYRKLHLV</sequence>
<dbReference type="EMBL" id="CAJFCJ010000027">
    <property type="protein sequence ID" value="CAD5125548.1"/>
    <property type="molecule type" value="Genomic_DNA"/>
</dbReference>
<gene>
    <name evidence="1" type="ORF">DGYR_LOCUS12903</name>
</gene>
<organism evidence="1 2">
    <name type="scientific">Dimorphilus gyrociliatus</name>
    <dbReference type="NCBI Taxonomy" id="2664684"/>
    <lineage>
        <taxon>Eukaryota</taxon>
        <taxon>Metazoa</taxon>
        <taxon>Spiralia</taxon>
        <taxon>Lophotrochozoa</taxon>
        <taxon>Annelida</taxon>
        <taxon>Polychaeta</taxon>
        <taxon>Polychaeta incertae sedis</taxon>
        <taxon>Dinophilidae</taxon>
        <taxon>Dimorphilus</taxon>
    </lineage>
</organism>
<keyword evidence="2" id="KW-1185">Reference proteome</keyword>
<proteinExistence type="predicted"/>
<protein>
    <submittedName>
        <fullName evidence="1">Uncharacterized protein</fullName>
    </submittedName>
</protein>